<evidence type="ECO:0000313" key="2">
    <source>
        <dbReference type="Proteomes" id="UP000215931"/>
    </source>
</evidence>
<gene>
    <name evidence="1" type="ORF">CIT31_16540</name>
</gene>
<keyword evidence="2" id="KW-1185">Reference proteome</keyword>
<dbReference type="InterPro" id="IPR029052">
    <property type="entry name" value="Metallo-depent_PP-like"/>
</dbReference>
<sequence length="344" mass="38801">MNAEGATSTSPDLLLRVRQHVPEFTRLDGSRNIRGLAATFGLSRATITRYLAKIDVEDAQAAQINYTPDIDGIEEVKPRVRVRAYNVSVTKDLPVRRMVAIGDLHLKPGMDFEHMRWIGRYVAETRPDNVLQIGDCFDFESCEMHSAAGSASQMKRPAFIDEIEAGQDAFDIYHSEIGAGEIPHDVIYGNHEYRVNRLEELAPNLAGTLTLQVDQFFARYRWKTTPYRHWLFFEGVGFTHVPMSIMQKPIGGRYPENTIGNQATHSIVFGHTHRNNNVTVPKIGINNSITITNLGSAMPHGYTPKYTDGATTGYTYGIHLLRLRGGRVESDQFISMLELEERYK</sequence>
<dbReference type="AlphaFoldDB" id="A0A271KET7"/>
<comment type="caution">
    <text evidence="1">The sequence shown here is derived from an EMBL/GenBank/DDBJ whole genome shotgun (WGS) entry which is preliminary data.</text>
</comment>
<dbReference type="Proteomes" id="UP000215931">
    <property type="component" value="Unassembled WGS sequence"/>
</dbReference>
<evidence type="ECO:0008006" key="3">
    <source>
        <dbReference type="Google" id="ProtNLM"/>
    </source>
</evidence>
<proteinExistence type="predicted"/>
<accession>A0A271KET7</accession>
<reference evidence="1 2" key="1">
    <citation type="submission" date="2017-08" db="EMBL/GenBank/DDBJ databases">
        <title>Mesorhizobium wenxinae sp. nov., a novel rhizobial species isolated from root nodules of chickpea (Cicer arietinum L.).</title>
        <authorList>
            <person name="Zhang J."/>
        </authorList>
    </citation>
    <scope>NUCLEOTIDE SEQUENCE [LARGE SCALE GENOMIC DNA]</scope>
    <source>
        <strain evidence="2">WYCCWR 10019</strain>
    </source>
</reference>
<dbReference type="SUPFAM" id="SSF56300">
    <property type="entry name" value="Metallo-dependent phosphatases"/>
    <property type="match status" value="1"/>
</dbReference>
<dbReference type="RefSeq" id="WP_095519506.1">
    <property type="nucleotide sequence ID" value="NZ_NPKH01000023.1"/>
</dbReference>
<dbReference type="EMBL" id="NPKH01000023">
    <property type="protein sequence ID" value="PAP93974.1"/>
    <property type="molecule type" value="Genomic_DNA"/>
</dbReference>
<dbReference type="OrthoDB" id="8103688at2"/>
<organism evidence="1 2">
    <name type="scientific">Mesorhizobium wenxiniae</name>
    <dbReference type="NCBI Taxonomy" id="2014805"/>
    <lineage>
        <taxon>Bacteria</taxon>
        <taxon>Pseudomonadati</taxon>
        <taxon>Pseudomonadota</taxon>
        <taxon>Alphaproteobacteria</taxon>
        <taxon>Hyphomicrobiales</taxon>
        <taxon>Phyllobacteriaceae</taxon>
        <taxon>Mesorhizobium</taxon>
    </lineage>
</organism>
<name>A0A271KET7_9HYPH</name>
<protein>
    <recommendedName>
        <fullName evidence="3">Calcineurin-like phosphoesterase domain-containing protein</fullName>
    </recommendedName>
</protein>
<evidence type="ECO:0000313" key="1">
    <source>
        <dbReference type="EMBL" id="PAP93974.1"/>
    </source>
</evidence>